<evidence type="ECO:0000256" key="2">
    <source>
        <dbReference type="ARBA" id="ARBA00006835"/>
    </source>
</evidence>
<comment type="function">
    <text evidence="8 9">DNA-dependent RNA polymerase catalyzes the transcription of DNA into RNA using the four ribonucleoside triphosphates as substrates. Specific core component of RNA polymerase III which synthesizes small RNAs, such as 5S rRNA and tRNAs.</text>
</comment>
<comment type="similarity">
    <text evidence="2 9">Belongs to the RNA polymerase beta chain family.</text>
</comment>
<evidence type="ECO:0000256" key="8">
    <source>
        <dbReference type="ARBA" id="ARBA00025127"/>
    </source>
</evidence>
<feature type="domain" description="HTH TFE/IIEalpha-type" evidence="11">
    <location>
        <begin position="365"/>
        <end position="451"/>
    </location>
</feature>
<proteinExistence type="inferred from homology"/>
<dbReference type="SUPFAM" id="SSF46785">
    <property type="entry name" value="Winged helix' DNA-binding domain"/>
    <property type="match status" value="1"/>
</dbReference>
<dbReference type="InterPro" id="IPR036388">
    <property type="entry name" value="WH-like_DNA-bd_sf"/>
</dbReference>
<comment type="subunit">
    <text evidence="3 9">Component of the RNA polymerase III (Pol III) complex consisting of 17 subunits.</text>
</comment>
<keyword evidence="10" id="KW-0175">Coiled coil</keyword>
<comment type="subcellular location">
    <subcellularLocation>
        <location evidence="1 9">Nucleus</location>
    </subcellularLocation>
</comment>
<dbReference type="InterPro" id="IPR008806">
    <property type="entry name" value="RNA_pol_III_Rpc82_C"/>
</dbReference>
<dbReference type="Pfam" id="PF22536">
    <property type="entry name" value="WHD_POLR3C"/>
    <property type="match status" value="1"/>
</dbReference>
<evidence type="ECO:0000256" key="1">
    <source>
        <dbReference type="ARBA" id="ARBA00004123"/>
    </source>
</evidence>
<gene>
    <name evidence="12" type="ORF">AAE3_LOCUS10207</name>
</gene>
<keyword evidence="5 9" id="KW-0240">DNA-directed RNA polymerase</keyword>
<dbReference type="EMBL" id="CACVBS010000064">
    <property type="protein sequence ID" value="CAA7267952.1"/>
    <property type="molecule type" value="Genomic_DNA"/>
</dbReference>
<dbReference type="Gene3D" id="1.10.10.10">
    <property type="entry name" value="Winged helix-like DNA-binding domain superfamily/Winged helix DNA-binding domain"/>
    <property type="match status" value="4"/>
</dbReference>
<evidence type="ECO:0000256" key="6">
    <source>
        <dbReference type="ARBA" id="ARBA00023163"/>
    </source>
</evidence>
<dbReference type="PANTHER" id="PTHR12949:SF0">
    <property type="entry name" value="DNA-DIRECTED RNA POLYMERASE III SUBUNIT RPC3"/>
    <property type="match status" value="1"/>
</dbReference>
<protein>
    <recommendedName>
        <fullName evidence="4 9">DNA-directed RNA polymerase III subunit RPC3</fullName>
        <shortName evidence="9">RNA polymerase III subunit C3</shortName>
    </recommendedName>
</protein>
<evidence type="ECO:0000256" key="3">
    <source>
        <dbReference type="ARBA" id="ARBA00011206"/>
    </source>
</evidence>
<dbReference type="AlphaFoldDB" id="A0A8S0X5P7"/>
<dbReference type="InterPro" id="IPR055207">
    <property type="entry name" value="POLR3C_WHD"/>
</dbReference>
<evidence type="ECO:0000256" key="9">
    <source>
        <dbReference type="RuleBase" id="RU367076"/>
    </source>
</evidence>
<evidence type="ECO:0000313" key="12">
    <source>
        <dbReference type="EMBL" id="CAA7267952.1"/>
    </source>
</evidence>
<name>A0A8S0X5P7_CYCAE</name>
<dbReference type="InterPro" id="IPR036390">
    <property type="entry name" value="WH_DNA-bd_sf"/>
</dbReference>
<keyword evidence="6 9" id="KW-0804">Transcription</keyword>
<evidence type="ECO:0000313" key="13">
    <source>
        <dbReference type="Proteomes" id="UP000467700"/>
    </source>
</evidence>
<dbReference type="GO" id="GO:0006351">
    <property type="term" value="P:DNA-templated transcription"/>
    <property type="evidence" value="ECO:0007669"/>
    <property type="project" value="InterPro"/>
</dbReference>
<dbReference type="Pfam" id="PF08221">
    <property type="entry name" value="HTH_9"/>
    <property type="match status" value="1"/>
</dbReference>
<dbReference type="InterPro" id="IPR017919">
    <property type="entry name" value="TFIIE/TFIIEa_HTH"/>
</dbReference>
<organism evidence="12 13">
    <name type="scientific">Cyclocybe aegerita</name>
    <name type="common">Black poplar mushroom</name>
    <name type="synonym">Agrocybe aegerita</name>
    <dbReference type="NCBI Taxonomy" id="1973307"/>
    <lineage>
        <taxon>Eukaryota</taxon>
        <taxon>Fungi</taxon>
        <taxon>Dikarya</taxon>
        <taxon>Basidiomycota</taxon>
        <taxon>Agaricomycotina</taxon>
        <taxon>Agaricomycetes</taxon>
        <taxon>Agaricomycetidae</taxon>
        <taxon>Agaricales</taxon>
        <taxon>Agaricineae</taxon>
        <taxon>Bolbitiaceae</taxon>
        <taxon>Cyclocybe</taxon>
    </lineage>
</organism>
<dbReference type="Proteomes" id="UP000467700">
    <property type="component" value="Unassembled WGS sequence"/>
</dbReference>
<evidence type="ECO:0000259" key="11">
    <source>
        <dbReference type="PROSITE" id="PS51344"/>
    </source>
</evidence>
<keyword evidence="13" id="KW-1185">Reference proteome</keyword>
<dbReference type="InterPro" id="IPR013197">
    <property type="entry name" value="RNA_pol_III_RPC82-rel_HTH"/>
</dbReference>
<dbReference type="GO" id="GO:0005666">
    <property type="term" value="C:RNA polymerase III complex"/>
    <property type="evidence" value="ECO:0007669"/>
    <property type="project" value="UniProtKB-UniRule"/>
</dbReference>
<dbReference type="GO" id="GO:0003697">
    <property type="term" value="F:single-stranded DNA binding"/>
    <property type="evidence" value="ECO:0007669"/>
    <property type="project" value="UniProtKB-UniRule"/>
</dbReference>
<evidence type="ECO:0000256" key="7">
    <source>
        <dbReference type="ARBA" id="ARBA00023242"/>
    </source>
</evidence>
<sequence>MADTHTRSLCVEIILWHFGPLTANLAYVLLTRGRLSFPQLICFTGLKPQTTRLCIISLVQHNVLWHAKGDDDVETFEVNVDECLMRLRFGRFIWLTEQIFGQTAADIVQIILDHGKLLPHDIRTLLSVEDSKALSQIDQVLHKLVSESYLKPSTILSHLSPRDKCIQYEQEEKRKITGFPTAKELREAKETAQARLKCEEEEAEQIGLKRKATDQAGSRTKRKTVDHEDMVNESVHFRVNYEKFNVHVRNSLVENAARERFNHGASVIIKATLKATQSSQMSVSEARSSPTSIANIMMHIPEEANIMAGLAYPSKKITTLTCVKDYLGMLSCADNPTPEGRASSFVSYSTSKIQVEFEIIARNLRRNLLEAVARDKHGSDGVRIMRLLLTAGKMDEKQISKAVMMAPKDVRPLLVALSADCLISTQEVPKSADRNPTRTFYLWHVDLQKAFSVILGGVYKTLHNIIARRRAESETIEVATVLEKRERTDVSQDEGLLTRIEREVWKDWESKQEKLTVLEKRVEDLVFLLRDLGPVCRADE</sequence>
<keyword evidence="7 9" id="KW-0539">Nucleus</keyword>
<comment type="caution">
    <text evidence="12">The sequence shown here is derived from an EMBL/GenBank/DDBJ whole genome shotgun (WGS) entry which is preliminary data.</text>
</comment>
<accession>A0A8S0X5P7</accession>
<evidence type="ECO:0000256" key="4">
    <source>
        <dbReference type="ARBA" id="ARBA00016689"/>
    </source>
</evidence>
<reference evidence="12 13" key="1">
    <citation type="submission" date="2020-01" db="EMBL/GenBank/DDBJ databases">
        <authorList>
            <person name="Gupta K D."/>
        </authorList>
    </citation>
    <scope>NUCLEOTIDE SEQUENCE [LARGE SCALE GENOMIC DNA]</scope>
</reference>
<feature type="coiled-coil region" evidence="10">
    <location>
        <begin position="182"/>
        <end position="209"/>
    </location>
</feature>
<evidence type="ECO:0000256" key="10">
    <source>
        <dbReference type="SAM" id="Coils"/>
    </source>
</evidence>
<evidence type="ECO:0000256" key="5">
    <source>
        <dbReference type="ARBA" id="ARBA00022478"/>
    </source>
</evidence>
<dbReference type="OrthoDB" id="272392at2759"/>
<dbReference type="Pfam" id="PF05645">
    <property type="entry name" value="RNA_pol_Rpc82"/>
    <property type="match status" value="1"/>
</dbReference>
<dbReference type="PANTHER" id="PTHR12949">
    <property type="entry name" value="RNA POLYMERASE III DNA DIRECTED -RELATED"/>
    <property type="match status" value="1"/>
</dbReference>
<dbReference type="PROSITE" id="PS51344">
    <property type="entry name" value="HTH_TFE_IIE"/>
    <property type="match status" value="1"/>
</dbReference>
<dbReference type="InterPro" id="IPR039748">
    <property type="entry name" value="RPC3"/>
</dbReference>